<keyword evidence="7" id="KW-0560">Oxidoreductase</keyword>
<dbReference type="Gene3D" id="3.30.365.10">
    <property type="entry name" value="Aldehyde oxidase/xanthine dehydrogenase, molybdopterin binding domain"/>
    <property type="match status" value="4"/>
</dbReference>
<evidence type="ECO:0000256" key="4">
    <source>
        <dbReference type="ARBA" id="ARBA00022505"/>
    </source>
</evidence>
<evidence type="ECO:0000256" key="11">
    <source>
        <dbReference type="ARBA" id="ARBA00053029"/>
    </source>
</evidence>
<evidence type="ECO:0000259" key="12">
    <source>
        <dbReference type="SMART" id="SM01008"/>
    </source>
</evidence>
<comment type="similarity">
    <text evidence="3">Belongs to the xanthine dehydrogenase family.</text>
</comment>
<dbReference type="EMBL" id="FXAG01000001">
    <property type="protein sequence ID" value="SME92388.1"/>
    <property type="molecule type" value="Genomic_DNA"/>
</dbReference>
<evidence type="ECO:0000313" key="14">
    <source>
        <dbReference type="Proteomes" id="UP000192920"/>
    </source>
</evidence>
<dbReference type="Pfam" id="PF20256">
    <property type="entry name" value="MoCoBD_2"/>
    <property type="match status" value="1"/>
</dbReference>
<dbReference type="Proteomes" id="UP000192920">
    <property type="component" value="Unassembled WGS sequence"/>
</dbReference>
<proteinExistence type="inferred from homology"/>
<keyword evidence="14" id="KW-1185">Reference proteome</keyword>
<protein>
    <submittedName>
        <fullName evidence="13">Xanthine dehydrogenase, molybdenum binding subunit apoprotein</fullName>
    </submittedName>
</protein>
<reference evidence="14" key="1">
    <citation type="submission" date="2017-04" db="EMBL/GenBank/DDBJ databases">
        <authorList>
            <person name="Varghese N."/>
            <person name="Submissions S."/>
        </authorList>
    </citation>
    <scope>NUCLEOTIDE SEQUENCE [LARGE SCALE GENOMIC DNA]</scope>
    <source>
        <strain evidence="14">DSM 22618</strain>
    </source>
</reference>
<dbReference type="InterPro" id="IPR037165">
    <property type="entry name" value="AldOxase/xan_DH_Mopterin-bd_sf"/>
</dbReference>
<dbReference type="InterPro" id="IPR046867">
    <property type="entry name" value="AldOxase/xan_DH_MoCoBD2"/>
</dbReference>
<feature type="domain" description="Aldehyde oxidase/xanthine dehydrogenase a/b hammerhead" evidence="12">
    <location>
        <begin position="26"/>
        <end position="133"/>
    </location>
</feature>
<dbReference type="InterPro" id="IPR036856">
    <property type="entry name" value="Ald_Oxase/Xan_DH_a/b_sf"/>
</dbReference>
<name>A0A1Y6B697_9NEIS</name>
<evidence type="ECO:0000256" key="8">
    <source>
        <dbReference type="ARBA" id="ARBA00023004"/>
    </source>
</evidence>
<sequence>MSTPPPPVHDHVGLPYAHDSAPLHVTGRARYTDDLPELPGTLHAALGCAEVAHGRLIALELDTVRQLPGVRAVLTAADLCHGTSCGPILPDDPILCAGEIQFFGQPLFAVAADNVETARRAVRLAWAEYETQPAHLDIASAQAAADYVLPPVDMQRGDAAAALQQAPHRLQGQLSVGGQEHFYLEGQVSYAVPRDDGGLQLYCSTQHPSEMQQLVAEALGLPAHAVTVECRRIGGGFGGKETQSAQWACLAALLAQRTGRPVKLRLDRDVDITVTGKRHDFAYDYDVGFDDSGRLHGLELTLAARCGHSADLSGPVNDRALFHVDNAYYLDAVALHNLRLRTHTVSNTAFRGFGGPQGMFAIESVLDDIARELRLDPLAVRRANFYGAAPRDTTHYGMTVADNVLPELVDQLERDSHYPERRHAIAAFNAASPVLKRGLALTPVKFGIAFTATHYNQAGALVHVYLDGSVLVSHGGIEMGQGLHIKVQQVVAEELGLPLERVRIGATDTAKVPNTSASAASSSADLNGQAARQAAGAISTRLAALFAVLYGCHAATVEFKGGQVFSGEHRLDFTELVTLAYRRRLPLWEAGFYRTPKIHYDADTRQGRPFYYFAYGAAVSEVAVDTLSGATRLMAVDILHDVGRSLNPAIDRGQIEGGFVQGMGWLTSEELYWQPDGRLATHAPSTYKIPTAYDVPEHFTVTLFDNANVEEGLHHSKAVGEPPLMLALSVFFAIRDALAYCAAPGQRVPLAAPATPQAVLDALDAIGYRPGA</sequence>
<keyword evidence="9" id="KW-0411">Iron-sulfur</keyword>
<keyword evidence="6" id="KW-0479">Metal-binding</keyword>
<dbReference type="GO" id="GO:0030151">
    <property type="term" value="F:molybdenum ion binding"/>
    <property type="evidence" value="ECO:0007669"/>
    <property type="project" value="InterPro"/>
</dbReference>
<dbReference type="NCBIfam" id="TIGR02965">
    <property type="entry name" value="xanthine_xdhB"/>
    <property type="match status" value="1"/>
</dbReference>
<keyword evidence="4" id="KW-0500">Molybdenum</keyword>
<dbReference type="Gene3D" id="3.90.1170.50">
    <property type="entry name" value="Aldehyde oxidase/xanthine dehydrogenase, a/b hammerhead"/>
    <property type="match status" value="1"/>
</dbReference>
<dbReference type="InterPro" id="IPR016208">
    <property type="entry name" value="Ald_Oxase/xanthine_DH-like"/>
</dbReference>
<evidence type="ECO:0000256" key="5">
    <source>
        <dbReference type="ARBA" id="ARBA00022714"/>
    </source>
</evidence>
<comment type="cofactor">
    <cofactor evidence="11">
        <name>Mo-molybdopterin cytosine dinucleotide</name>
        <dbReference type="ChEBI" id="CHEBI:71308"/>
    </cofactor>
</comment>
<dbReference type="InterPro" id="IPR014309">
    <property type="entry name" value="Xanthine_DH_Mopterin-bd_su"/>
</dbReference>
<keyword evidence="5" id="KW-0001">2Fe-2S</keyword>
<dbReference type="PANTHER" id="PTHR11908">
    <property type="entry name" value="XANTHINE DEHYDROGENASE"/>
    <property type="match status" value="1"/>
</dbReference>
<dbReference type="Pfam" id="PF01315">
    <property type="entry name" value="Ald_Xan_dh_C"/>
    <property type="match status" value="1"/>
</dbReference>
<dbReference type="SUPFAM" id="SSF56003">
    <property type="entry name" value="Molybdenum cofactor-binding domain"/>
    <property type="match status" value="1"/>
</dbReference>
<comment type="cofactor">
    <cofactor evidence="2">
        <name>FAD</name>
        <dbReference type="ChEBI" id="CHEBI:57692"/>
    </cofactor>
</comment>
<dbReference type="STRING" id="1123014.SAMN02745746_00071"/>
<dbReference type="GO" id="GO:0051537">
    <property type="term" value="F:2 iron, 2 sulfur cluster binding"/>
    <property type="evidence" value="ECO:0007669"/>
    <property type="project" value="UniProtKB-KW"/>
</dbReference>
<dbReference type="InterPro" id="IPR008274">
    <property type="entry name" value="AldOxase/xan_DH_MoCoBD1"/>
</dbReference>
<evidence type="ECO:0000256" key="1">
    <source>
        <dbReference type="ARBA" id="ARBA00001924"/>
    </source>
</evidence>
<dbReference type="RefSeq" id="WP_085274472.1">
    <property type="nucleotide sequence ID" value="NZ_FXAG01000001.1"/>
</dbReference>
<dbReference type="SUPFAM" id="SSF54665">
    <property type="entry name" value="CO dehydrogenase molybdoprotein N-domain-like"/>
    <property type="match status" value="1"/>
</dbReference>
<evidence type="ECO:0000256" key="7">
    <source>
        <dbReference type="ARBA" id="ARBA00023002"/>
    </source>
</evidence>
<gene>
    <name evidence="13" type="ORF">SAMN02745746_00071</name>
</gene>
<dbReference type="SMART" id="SM01008">
    <property type="entry name" value="Ald_Xan_dh_C"/>
    <property type="match status" value="1"/>
</dbReference>
<organism evidence="13 14">
    <name type="scientific">Pseudogulbenkiania subflava DSM 22618</name>
    <dbReference type="NCBI Taxonomy" id="1123014"/>
    <lineage>
        <taxon>Bacteria</taxon>
        <taxon>Pseudomonadati</taxon>
        <taxon>Pseudomonadota</taxon>
        <taxon>Betaproteobacteria</taxon>
        <taxon>Neisseriales</taxon>
        <taxon>Chromobacteriaceae</taxon>
        <taxon>Pseudogulbenkiania</taxon>
    </lineage>
</organism>
<comment type="cofactor">
    <cofactor evidence="10">
        <name>[2Fe-2S] cluster</name>
        <dbReference type="ChEBI" id="CHEBI:190135"/>
    </cofactor>
</comment>
<evidence type="ECO:0000256" key="10">
    <source>
        <dbReference type="ARBA" id="ARBA00034078"/>
    </source>
</evidence>
<evidence type="ECO:0000256" key="2">
    <source>
        <dbReference type="ARBA" id="ARBA00001974"/>
    </source>
</evidence>
<dbReference type="FunFam" id="3.30.365.10:FF:000001">
    <property type="entry name" value="Xanthine dehydrogenase oxidase"/>
    <property type="match status" value="1"/>
</dbReference>
<keyword evidence="8" id="KW-0408">Iron</keyword>
<evidence type="ECO:0000256" key="3">
    <source>
        <dbReference type="ARBA" id="ARBA00006849"/>
    </source>
</evidence>
<dbReference type="GO" id="GO:0005506">
    <property type="term" value="F:iron ion binding"/>
    <property type="evidence" value="ECO:0007669"/>
    <property type="project" value="InterPro"/>
</dbReference>
<dbReference type="FunFam" id="3.30.365.10:FF:000002">
    <property type="entry name" value="Xanthine dehydrogenase oxidase"/>
    <property type="match status" value="1"/>
</dbReference>
<comment type="cofactor">
    <cofactor evidence="1">
        <name>Mo-molybdopterin</name>
        <dbReference type="ChEBI" id="CHEBI:71302"/>
    </cofactor>
</comment>
<evidence type="ECO:0000256" key="6">
    <source>
        <dbReference type="ARBA" id="ARBA00022723"/>
    </source>
</evidence>
<evidence type="ECO:0000256" key="9">
    <source>
        <dbReference type="ARBA" id="ARBA00023014"/>
    </source>
</evidence>
<dbReference type="AlphaFoldDB" id="A0A1Y6B697"/>
<dbReference type="GO" id="GO:0016491">
    <property type="term" value="F:oxidoreductase activity"/>
    <property type="evidence" value="ECO:0007669"/>
    <property type="project" value="UniProtKB-KW"/>
</dbReference>
<dbReference type="Pfam" id="PF02738">
    <property type="entry name" value="MoCoBD_1"/>
    <property type="match status" value="1"/>
</dbReference>
<dbReference type="PANTHER" id="PTHR11908:SF132">
    <property type="entry name" value="ALDEHYDE OXIDASE 1-RELATED"/>
    <property type="match status" value="1"/>
</dbReference>
<accession>A0A1Y6B697</accession>
<evidence type="ECO:0000313" key="13">
    <source>
        <dbReference type="EMBL" id="SME92388.1"/>
    </source>
</evidence>
<dbReference type="InterPro" id="IPR000674">
    <property type="entry name" value="Ald_Oxase/Xan_DH_a/b"/>
</dbReference>